<evidence type="ECO:0000313" key="3">
    <source>
        <dbReference type="EMBL" id="TQE99844.1"/>
    </source>
</evidence>
<keyword evidence="2" id="KW-0812">Transmembrane</keyword>
<dbReference type="EMBL" id="VIFK01000036">
    <property type="protein sequence ID" value="TQE99844.1"/>
    <property type="molecule type" value="Genomic_DNA"/>
</dbReference>
<reference evidence="3 4" key="1">
    <citation type="submission" date="2019-06" db="EMBL/GenBank/DDBJ databases">
        <title>Metagenome assembled Genome of Spiribacter salinus SL48-SHIP from the microbial mat of Salt Lake 48 (Novosibirsk region, Russia).</title>
        <authorList>
            <person name="Shipova A."/>
            <person name="Rozanov A.S."/>
            <person name="Bryanskaya A.V."/>
            <person name="Peltek S.E."/>
        </authorList>
    </citation>
    <scope>NUCLEOTIDE SEQUENCE [LARGE SCALE GENOMIC DNA]</scope>
    <source>
        <strain evidence="3">SL48-SHIP-2</strain>
    </source>
</reference>
<name>A0A540VSV7_9GAMM</name>
<evidence type="ECO:0008006" key="5">
    <source>
        <dbReference type="Google" id="ProtNLM"/>
    </source>
</evidence>
<organism evidence="3 4">
    <name type="scientific">Spiribacter salinus</name>
    <dbReference type="NCBI Taxonomy" id="1335746"/>
    <lineage>
        <taxon>Bacteria</taxon>
        <taxon>Pseudomonadati</taxon>
        <taxon>Pseudomonadota</taxon>
        <taxon>Gammaproteobacteria</taxon>
        <taxon>Chromatiales</taxon>
        <taxon>Ectothiorhodospiraceae</taxon>
        <taxon>Spiribacter</taxon>
    </lineage>
</organism>
<keyword evidence="2" id="KW-1133">Transmembrane helix</keyword>
<gene>
    <name evidence="3" type="ORF">FKY71_06445</name>
</gene>
<comment type="caution">
    <text evidence="3">The sequence shown here is derived from an EMBL/GenBank/DDBJ whole genome shotgun (WGS) entry which is preliminary data.</text>
</comment>
<keyword evidence="2" id="KW-0472">Membrane</keyword>
<evidence type="ECO:0000256" key="2">
    <source>
        <dbReference type="SAM" id="Phobius"/>
    </source>
</evidence>
<evidence type="ECO:0000256" key="1">
    <source>
        <dbReference type="SAM" id="MobiDB-lite"/>
    </source>
</evidence>
<feature type="region of interest" description="Disordered" evidence="1">
    <location>
        <begin position="243"/>
        <end position="272"/>
    </location>
</feature>
<accession>A0A540VSV7</accession>
<proteinExistence type="predicted"/>
<dbReference type="AlphaFoldDB" id="A0A540VSV7"/>
<dbReference type="Proteomes" id="UP000315400">
    <property type="component" value="Unassembled WGS sequence"/>
</dbReference>
<sequence length="706" mass="76545">MKSMGLRVKRCGRRGRRAQMGLSTIETVSALPIIIILVAGVYEYIRIKQTSVTVEHAALFAARQGAVESADPEALDRGFARGLAPLYGDQALHASTSGNCFEGSGGASECMAELEDTSSLGSAARGLAMDAISDNFAEVVIINPTLEHFGSMALESGPEVNGDSPYLPNAGLQRRHMNEPTGGVTRTRIVTDEVHVRQSVANSDALVEWIRGNGHAAGITGWDIELPVLEEVEPDYIPGFCAPDGVSDGSDGDCDRGRGSRWPEGNDANGDNHEFDADHFADLARSELPGSDETIEISEVSAVLNRLSSEADKIRQYECTRRGAAGNCWPRRDDWDGPELYEAAWMNYFEEMKSNIDDITTVVTEEVEREITYTDHTQPSRGDIQDANLLKVLAIYGYEPVVPLPWLSNLMSDTGAGGEGFYDHIYSHWDDNLGAGFSGEGYDLILQAGRAIIDDGRVPIVKTAVVRMQSPVIGSDHMVSLGSSYFDETVPPPTDAVNPDDSASPDDWPFPEWDSGDDDVILPEDDFTLEQCTNADTAIRYAEEEDFDPDEDGLAYSVLDDLGLWSEDRTETEDNFEALKAACADIEYAVGESDIPGADDYLKTDEWVLQLPPEPVVEATFSGSGTSGTLSEGCYGDPSVLGSWDEPVGPWPDSVTMSDITRVTMTWTPDGCTRCGVIDREFTSDTSGLPDPGSGYDLAICVHDDS</sequence>
<protein>
    <recommendedName>
        <fullName evidence="5">Pilus assembly protein</fullName>
    </recommendedName>
</protein>
<feature type="transmembrane region" description="Helical" evidence="2">
    <location>
        <begin position="21"/>
        <end position="42"/>
    </location>
</feature>
<evidence type="ECO:0000313" key="4">
    <source>
        <dbReference type="Proteomes" id="UP000315400"/>
    </source>
</evidence>